<comment type="caution">
    <text evidence="2">The sequence shown here is derived from an EMBL/GenBank/DDBJ whole genome shotgun (WGS) entry which is preliminary data.</text>
</comment>
<feature type="compositionally biased region" description="Polar residues" evidence="1">
    <location>
        <begin position="712"/>
        <end position="721"/>
    </location>
</feature>
<feature type="compositionally biased region" description="Basic and acidic residues" evidence="1">
    <location>
        <begin position="589"/>
        <end position="614"/>
    </location>
</feature>
<evidence type="ECO:0000313" key="3">
    <source>
        <dbReference type="Proteomes" id="UP000178417"/>
    </source>
</evidence>
<dbReference type="Proteomes" id="UP000178417">
    <property type="component" value="Unassembled WGS sequence"/>
</dbReference>
<dbReference type="EMBL" id="MEUB01000048">
    <property type="protein sequence ID" value="OGC21157.1"/>
    <property type="molecule type" value="Genomic_DNA"/>
</dbReference>
<proteinExistence type="predicted"/>
<feature type="region of interest" description="Disordered" evidence="1">
    <location>
        <begin position="335"/>
        <end position="379"/>
    </location>
</feature>
<feature type="compositionally biased region" description="Low complexity" evidence="1">
    <location>
        <begin position="345"/>
        <end position="368"/>
    </location>
</feature>
<name>A0A1F4SLB5_UNCSA</name>
<sequence length="808" mass="89945">MIRVGEFVKGAAQRFDSLGLKQQGLPGRKVLFSPVAAGKAFCAGWSGGMSANDPVKEINRILDNHSNGRSPHGTVNRDMFNSGVFDILVRFNYVTREGEITENLSENPFRANMRNTYSPRDTETILLALYKARACRILDIDINSDYETVKSRCKQLMKTVSYDTAMPNIKARAANASSLLSEYVNSLVFRGQYQQMFESRWDSLCRTNEGGADASFGGVAPYGANVAWKDKKFDISLNSLDDGALAQLKTTLVNAFANAFLTNEVITEAERWDKVLADQIRTSMETNTQTPSIPAHILLNGLNSEALRAVLYVASDKSFELYSMLKACRIAAENAVPSPRPQPPQKKTYTPPRETAGAASSESTSGTGRTQGAGAVGGINLPTNKRLRDQLLVELVRKFSHILGDSDNIRHIFNSIRRPDIVSRFDSAGEKRHVAFRFISELESQGGFLLERALVVAAKLEESVSSLPLLETYIELGNQFRPEGYNFRVEVPVNYRERAALLIKMQDFWPIFSSEGEMRILLTHLGISHIGVVLSGNDKELITNNVLNYINRYDNGNDALTSALRFAARDHQDLYTYLYENGYLAKNGEQLKKKQKPPTEKVSEIRKPSHDNNERSNFCSNVRGLLTKTLSIDTIILCATNAQMNMARVDTSKSPEVVTHNILEEALRAEGSVFSGFFWNAAELSEELKRYLEAWNQGPAPAPKAPPRPASTGYSQQQTWRPANDPRESWNAGYTGWSSASPSAGAAGRTEAPRPSRPVPNWTREEFMGKMVGVADIFLEKATLRLFGVHPYKWNDFELRLERSGISS</sequence>
<gene>
    <name evidence="2" type="ORF">A2310_03950</name>
</gene>
<reference evidence="2 3" key="1">
    <citation type="journal article" date="2016" name="Nat. Commun.">
        <title>Thousands of microbial genomes shed light on interconnected biogeochemical processes in an aquifer system.</title>
        <authorList>
            <person name="Anantharaman K."/>
            <person name="Brown C.T."/>
            <person name="Hug L.A."/>
            <person name="Sharon I."/>
            <person name="Castelle C.J."/>
            <person name="Probst A.J."/>
            <person name="Thomas B.C."/>
            <person name="Singh A."/>
            <person name="Wilkins M.J."/>
            <person name="Karaoz U."/>
            <person name="Brodie E.L."/>
            <person name="Williams K.H."/>
            <person name="Hubbard S.S."/>
            <person name="Banfield J.F."/>
        </authorList>
    </citation>
    <scope>NUCLEOTIDE SEQUENCE [LARGE SCALE GENOMIC DNA]</scope>
</reference>
<dbReference type="AlphaFoldDB" id="A0A1F4SLB5"/>
<protein>
    <submittedName>
        <fullName evidence="2">Uncharacterized protein</fullName>
    </submittedName>
</protein>
<evidence type="ECO:0000256" key="1">
    <source>
        <dbReference type="SAM" id="MobiDB-lite"/>
    </source>
</evidence>
<feature type="region of interest" description="Disordered" evidence="1">
    <location>
        <begin position="589"/>
        <end position="616"/>
    </location>
</feature>
<evidence type="ECO:0000313" key="2">
    <source>
        <dbReference type="EMBL" id="OGC21157.1"/>
    </source>
</evidence>
<feature type="compositionally biased region" description="Pro residues" evidence="1">
    <location>
        <begin position="700"/>
        <end position="709"/>
    </location>
</feature>
<feature type="region of interest" description="Disordered" evidence="1">
    <location>
        <begin position="699"/>
        <end position="762"/>
    </location>
</feature>
<accession>A0A1F4SLB5</accession>
<organism evidence="2 3">
    <name type="scientific">candidate division WOR-1 bacterium RIFOXYB2_FULL_37_13</name>
    <dbReference type="NCBI Taxonomy" id="1802579"/>
    <lineage>
        <taxon>Bacteria</taxon>
        <taxon>Bacillati</taxon>
        <taxon>Saganbacteria</taxon>
    </lineage>
</organism>
<feature type="compositionally biased region" description="Low complexity" evidence="1">
    <location>
        <begin position="738"/>
        <end position="748"/>
    </location>
</feature>